<gene>
    <name evidence="1" type="ORF">DCAF_LOCUS12822</name>
</gene>
<evidence type="ECO:0000313" key="1">
    <source>
        <dbReference type="EMBL" id="CAK7337784.1"/>
    </source>
</evidence>
<accession>A0AAV1RM64</accession>
<dbReference type="Proteomes" id="UP001314170">
    <property type="component" value="Unassembled WGS sequence"/>
</dbReference>
<reference evidence="1 2" key="1">
    <citation type="submission" date="2024-01" db="EMBL/GenBank/DDBJ databases">
        <authorList>
            <person name="Waweru B."/>
        </authorList>
    </citation>
    <scope>NUCLEOTIDE SEQUENCE [LARGE SCALE GENOMIC DNA]</scope>
</reference>
<protein>
    <submittedName>
        <fullName evidence="1">Uncharacterized protein</fullName>
    </submittedName>
</protein>
<feature type="non-terminal residue" evidence="1">
    <location>
        <position position="1"/>
    </location>
</feature>
<proteinExistence type="predicted"/>
<dbReference type="EMBL" id="CAWUPB010001108">
    <property type="protein sequence ID" value="CAK7337784.1"/>
    <property type="molecule type" value="Genomic_DNA"/>
</dbReference>
<evidence type="ECO:0000313" key="2">
    <source>
        <dbReference type="Proteomes" id="UP001314170"/>
    </source>
</evidence>
<keyword evidence="2" id="KW-1185">Reference proteome</keyword>
<dbReference type="AlphaFoldDB" id="A0AAV1RM64"/>
<organism evidence="1 2">
    <name type="scientific">Dovyalis caffra</name>
    <dbReference type="NCBI Taxonomy" id="77055"/>
    <lineage>
        <taxon>Eukaryota</taxon>
        <taxon>Viridiplantae</taxon>
        <taxon>Streptophyta</taxon>
        <taxon>Embryophyta</taxon>
        <taxon>Tracheophyta</taxon>
        <taxon>Spermatophyta</taxon>
        <taxon>Magnoliopsida</taxon>
        <taxon>eudicotyledons</taxon>
        <taxon>Gunneridae</taxon>
        <taxon>Pentapetalae</taxon>
        <taxon>rosids</taxon>
        <taxon>fabids</taxon>
        <taxon>Malpighiales</taxon>
        <taxon>Salicaceae</taxon>
        <taxon>Flacourtieae</taxon>
        <taxon>Dovyalis</taxon>
    </lineage>
</organism>
<sequence length="77" mass="8626">IELPPKTLKKLPLRHTHVGRHLPISPNLVFHHDDLLHPLSSNPPNISHLTDSLPFTNIPLKAKYLTDLSTTIINNGD</sequence>
<name>A0AAV1RM64_9ROSI</name>
<comment type="caution">
    <text evidence="1">The sequence shown here is derived from an EMBL/GenBank/DDBJ whole genome shotgun (WGS) entry which is preliminary data.</text>
</comment>